<dbReference type="Proteomes" id="UP000542813">
    <property type="component" value="Unassembled WGS sequence"/>
</dbReference>
<dbReference type="InterPro" id="IPR012341">
    <property type="entry name" value="6hp_glycosidase-like_sf"/>
</dbReference>
<dbReference type="Pfam" id="PF12215">
    <property type="entry name" value="Glyco_hydr_116N"/>
    <property type="match status" value="1"/>
</dbReference>
<feature type="domain" description="Glycosyl-hydrolase family 116 N-terminal" evidence="2">
    <location>
        <begin position="14"/>
        <end position="347"/>
    </location>
</feature>
<comment type="caution">
    <text evidence="3">The sequence shown here is derived from an EMBL/GenBank/DDBJ whole genome shotgun (WGS) entry which is preliminary data.</text>
</comment>
<evidence type="ECO:0000259" key="1">
    <source>
        <dbReference type="Pfam" id="PF04685"/>
    </source>
</evidence>
<dbReference type="InterPro" id="IPR024462">
    <property type="entry name" value="GH116_N"/>
</dbReference>
<sequence>MTRTYGDDCAEAAFLLGGIGTGNVSVGARGQLRDWEIFGTAGKGNFVPNTFFALWTRTPGAEPQARVLESRLHPPFAKARGFVDHEVAGLPRFDRATLRGEYPFVTVDLHDDELPVEVSLEAFTPFVPLNADDSGLPTALLRYRVTNTGDVPAEVSVAGSLGNVTSMIAYHKHTWNNYDCASENVNEYRDDGVVRGLYFRPKELSGDSLYYGTMALTTTAADVTHKRSWLRGGWWDGLQDFWDDFRADGRLEPEPDYVQRDADFRHDDQTGSLAQHATLAPGESHTFEFQLTWHFPNRVRSWSRRMFDEVTRSSSALPAGEYPVVRKRCARFADAWAVARHTFDELDRLERHSRDFHRAFFGSTLPPSVLDAVSATITVLRSPTCIWLEDGSFLAWEGCFDDEGCCEGTCTHVWNYAQTVAFLFPELERAMRRAEYLVETEPDGKMNFRSYRQWGMDGHDHQPAADGQLGTLVRLYREWRFSGDDEFLREVWPAAKSTLDYAFGHWDADGDGVLDHDLFNTYDIAFQGPSSMINSIWFAALRAGEEIARYLGDDESADRYRRAFEDGSKRMDELLWGGEYYVQRIDDVDSYRYQYGDGCLADQVLGQTWAHVAGLGYVLPREHVASAVRSVFSHNLLRSARHHHNTQRTYLLNDEAGLLLCTWPRGGRPKLPFPYSDEVWTGIEYQVATHLIYEGFVDEGLTLVEAVRERHDGVRRNPWNEVECGHHYARSLASYGVLLALSGFEYDLPRGRISFAPRVHTDGEFRCFFSTGGAWGVYRRTVGPDGAVSEEVEVLYGSLDGVELRG</sequence>
<protein>
    <submittedName>
        <fullName evidence="3">Uncharacterized protein (DUF608 family)</fullName>
    </submittedName>
</protein>
<dbReference type="AlphaFoldDB" id="A0A7W9GXS6"/>
<evidence type="ECO:0000313" key="3">
    <source>
        <dbReference type="EMBL" id="MBB5791701.1"/>
    </source>
</evidence>
<feature type="domain" description="Glycosyl-hydrolase family 116 catalytic region" evidence="1">
    <location>
        <begin position="460"/>
        <end position="735"/>
    </location>
</feature>
<gene>
    <name evidence="3" type="ORF">HD601_006276</name>
</gene>
<proteinExistence type="predicted"/>
<name>A0A7W9GXS6_9ACTN</name>
<dbReference type="PANTHER" id="PTHR12654:SF4">
    <property type="entry name" value="PB1 DOMAIN-CONTAINING PROTEIN"/>
    <property type="match status" value="1"/>
</dbReference>
<keyword evidence="4" id="KW-1185">Reference proteome</keyword>
<dbReference type="InterPro" id="IPR052566">
    <property type="entry name" value="Non-lysos_glucosylceramidase"/>
</dbReference>
<dbReference type="Pfam" id="PF04685">
    <property type="entry name" value="DUF608"/>
    <property type="match status" value="1"/>
</dbReference>
<dbReference type="GO" id="GO:0008422">
    <property type="term" value="F:beta-glucosidase activity"/>
    <property type="evidence" value="ECO:0007669"/>
    <property type="project" value="TreeGrafter"/>
</dbReference>
<dbReference type="PANTHER" id="PTHR12654">
    <property type="entry name" value="BILE ACID BETA-GLUCOSIDASE-RELATED"/>
    <property type="match status" value="1"/>
</dbReference>
<dbReference type="Gene3D" id="1.50.10.10">
    <property type="match status" value="1"/>
</dbReference>
<organism evidence="3 4">
    <name type="scientific">Jiangella mangrovi</name>
    <dbReference type="NCBI Taxonomy" id="1524084"/>
    <lineage>
        <taxon>Bacteria</taxon>
        <taxon>Bacillati</taxon>
        <taxon>Actinomycetota</taxon>
        <taxon>Actinomycetes</taxon>
        <taxon>Jiangellales</taxon>
        <taxon>Jiangellaceae</taxon>
        <taxon>Jiangella</taxon>
    </lineage>
</organism>
<evidence type="ECO:0000313" key="4">
    <source>
        <dbReference type="Proteomes" id="UP000542813"/>
    </source>
</evidence>
<accession>A0A7W9GXS6</accession>
<dbReference type="GO" id="GO:0005975">
    <property type="term" value="P:carbohydrate metabolic process"/>
    <property type="evidence" value="ECO:0007669"/>
    <property type="project" value="InterPro"/>
</dbReference>
<dbReference type="InterPro" id="IPR008928">
    <property type="entry name" value="6-hairpin_glycosidase_sf"/>
</dbReference>
<reference evidence="3 4" key="1">
    <citation type="submission" date="2020-08" db="EMBL/GenBank/DDBJ databases">
        <title>Sequencing the genomes of 1000 actinobacteria strains.</title>
        <authorList>
            <person name="Klenk H.-P."/>
        </authorList>
    </citation>
    <scope>NUCLEOTIDE SEQUENCE [LARGE SCALE GENOMIC DNA]</scope>
    <source>
        <strain evidence="3 4">DSM 102122</strain>
    </source>
</reference>
<dbReference type="SUPFAM" id="SSF48208">
    <property type="entry name" value="Six-hairpin glycosidases"/>
    <property type="match status" value="1"/>
</dbReference>
<dbReference type="InterPro" id="IPR006775">
    <property type="entry name" value="GH116_catalytic"/>
</dbReference>
<dbReference type="RefSeq" id="WP_184828675.1">
    <property type="nucleotide sequence ID" value="NZ_JACHMM010000001.1"/>
</dbReference>
<dbReference type="EMBL" id="JACHMM010000001">
    <property type="protein sequence ID" value="MBB5791701.1"/>
    <property type="molecule type" value="Genomic_DNA"/>
</dbReference>
<evidence type="ECO:0000259" key="2">
    <source>
        <dbReference type="Pfam" id="PF12215"/>
    </source>
</evidence>